<comment type="caution">
    <text evidence="6">The sequence shown here is derived from an EMBL/GenBank/DDBJ whole genome shotgun (WGS) entry which is preliminary data.</text>
</comment>
<dbReference type="InterPro" id="IPR003593">
    <property type="entry name" value="AAA+_ATPase"/>
</dbReference>
<dbReference type="SUPFAM" id="SSF52540">
    <property type="entry name" value="P-loop containing nucleoside triphosphate hydrolases"/>
    <property type="match status" value="1"/>
</dbReference>
<dbReference type="SMART" id="SM00382">
    <property type="entry name" value="AAA"/>
    <property type="match status" value="1"/>
</dbReference>
<dbReference type="Gene3D" id="3.40.50.300">
    <property type="entry name" value="P-loop containing nucleotide triphosphate hydrolases"/>
    <property type="match status" value="1"/>
</dbReference>
<evidence type="ECO:0000313" key="7">
    <source>
        <dbReference type="Proteomes" id="UP001500013"/>
    </source>
</evidence>
<dbReference type="PROSITE" id="PS00211">
    <property type="entry name" value="ABC_TRANSPORTER_1"/>
    <property type="match status" value="1"/>
</dbReference>
<dbReference type="RefSeq" id="WP_344063991.1">
    <property type="nucleotide sequence ID" value="NZ_BAAAPU010000008.1"/>
</dbReference>
<dbReference type="Pfam" id="PF00005">
    <property type="entry name" value="ABC_tran"/>
    <property type="match status" value="1"/>
</dbReference>
<dbReference type="InterPro" id="IPR017871">
    <property type="entry name" value="ABC_transporter-like_CS"/>
</dbReference>
<evidence type="ECO:0000259" key="5">
    <source>
        <dbReference type="PROSITE" id="PS50893"/>
    </source>
</evidence>
<dbReference type="CDD" id="cd03261">
    <property type="entry name" value="ABC_Org_Solvent_Resistant"/>
    <property type="match status" value="1"/>
</dbReference>
<keyword evidence="7" id="KW-1185">Reference proteome</keyword>
<dbReference type="PROSITE" id="PS50893">
    <property type="entry name" value="ABC_TRANSPORTER_2"/>
    <property type="match status" value="1"/>
</dbReference>
<evidence type="ECO:0000256" key="4">
    <source>
        <dbReference type="SAM" id="MobiDB-lite"/>
    </source>
</evidence>
<dbReference type="InterPro" id="IPR003439">
    <property type="entry name" value="ABC_transporter-like_ATP-bd"/>
</dbReference>
<evidence type="ECO:0000313" key="6">
    <source>
        <dbReference type="EMBL" id="GAA1985840.1"/>
    </source>
</evidence>
<feature type="compositionally biased region" description="Low complexity" evidence="4">
    <location>
        <begin position="334"/>
        <end position="357"/>
    </location>
</feature>
<evidence type="ECO:0000256" key="1">
    <source>
        <dbReference type="ARBA" id="ARBA00022448"/>
    </source>
</evidence>
<feature type="domain" description="ABC transporter" evidence="5">
    <location>
        <begin position="5"/>
        <end position="241"/>
    </location>
</feature>
<name>A0ABN2SFG7_9MICO</name>
<dbReference type="PANTHER" id="PTHR43023">
    <property type="entry name" value="PROTEIN TRIGALACTOSYLDIACYLGLYCEROL 3, CHLOROPLASTIC"/>
    <property type="match status" value="1"/>
</dbReference>
<protein>
    <recommendedName>
        <fullName evidence="5">ABC transporter domain-containing protein</fullName>
    </recommendedName>
</protein>
<evidence type="ECO:0000256" key="3">
    <source>
        <dbReference type="ARBA" id="ARBA00022840"/>
    </source>
</evidence>
<keyword evidence="3" id="KW-0067">ATP-binding</keyword>
<dbReference type="Proteomes" id="UP001500013">
    <property type="component" value="Unassembled WGS sequence"/>
</dbReference>
<sequence length="364" mass="38717">MGVEIAVKGLTKTFGSQTIWRDVTLTLPAGEISVMLGPSGTGKSVFLKTLVGLLKPDAGSIVINGRDLTRLREADLYEVRKLFGVLFQDGALFGSMNLYDNVAFPLREHTKKTESEIKRIVTEKMDLVGLSGAEGKLPGEISGGMRKRAGLARALVLDPEILLIDEPDSGLDPVRTSYINQLFIDLNAQIDATFLIVTHDINTARTVPDNIGLLYHKHLAMFGPREMLLSSEEPVVRQFLNAQTVGPIGMSEEKDADELAAEQGQELPPLPPIALQLGTSDGSPRRAERPAGDWCRANGVTPPPGSFLSDKAGVPGVRHQPPAEAPSVSQAEPSTGSNGSNDSNGSNGSNGSTADSSELVGEVS</sequence>
<keyword evidence="1" id="KW-0813">Transport</keyword>
<gene>
    <name evidence="6" type="ORF">GCM10009817_29190</name>
</gene>
<proteinExistence type="predicted"/>
<evidence type="ECO:0000256" key="2">
    <source>
        <dbReference type="ARBA" id="ARBA00022741"/>
    </source>
</evidence>
<accession>A0ABN2SFG7</accession>
<dbReference type="PANTHER" id="PTHR43023:SF6">
    <property type="entry name" value="INTERMEMBRANE PHOSPHOLIPID TRANSPORT SYSTEM ATP-BINDING PROTEIN MLAF"/>
    <property type="match status" value="1"/>
</dbReference>
<organism evidence="6 7">
    <name type="scientific">Terrabacter lapilli</name>
    <dbReference type="NCBI Taxonomy" id="436231"/>
    <lineage>
        <taxon>Bacteria</taxon>
        <taxon>Bacillati</taxon>
        <taxon>Actinomycetota</taxon>
        <taxon>Actinomycetes</taxon>
        <taxon>Micrococcales</taxon>
        <taxon>Intrasporangiaceae</taxon>
        <taxon>Terrabacter</taxon>
    </lineage>
</organism>
<keyword evidence="2" id="KW-0547">Nucleotide-binding</keyword>
<feature type="region of interest" description="Disordered" evidence="4">
    <location>
        <begin position="266"/>
        <end position="364"/>
    </location>
</feature>
<reference evidence="6 7" key="1">
    <citation type="journal article" date="2019" name="Int. J. Syst. Evol. Microbiol.">
        <title>The Global Catalogue of Microorganisms (GCM) 10K type strain sequencing project: providing services to taxonomists for standard genome sequencing and annotation.</title>
        <authorList>
            <consortium name="The Broad Institute Genomics Platform"/>
            <consortium name="The Broad Institute Genome Sequencing Center for Infectious Disease"/>
            <person name="Wu L."/>
            <person name="Ma J."/>
        </authorList>
    </citation>
    <scope>NUCLEOTIDE SEQUENCE [LARGE SCALE GENOMIC DNA]</scope>
    <source>
        <strain evidence="6 7">JCM 15628</strain>
    </source>
</reference>
<dbReference type="EMBL" id="BAAAPU010000008">
    <property type="protein sequence ID" value="GAA1985840.1"/>
    <property type="molecule type" value="Genomic_DNA"/>
</dbReference>
<dbReference type="InterPro" id="IPR027417">
    <property type="entry name" value="P-loop_NTPase"/>
</dbReference>